<keyword evidence="2" id="KW-1185">Reference proteome</keyword>
<organism evidence="1 2">
    <name type="scientific">Protopolystoma xenopodis</name>
    <dbReference type="NCBI Taxonomy" id="117903"/>
    <lineage>
        <taxon>Eukaryota</taxon>
        <taxon>Metazoa</taxon>
        <taxon>Spiralia</taxon>
        <taxon>Lophotrochozoa</taxon>
        <taxon>Platyhelminthes</taxon>
        <taxon>Monogenea</taxon>
        <taxon>Polyopisthocotylea</taxon>
        <taxon>Polystomatidea</taxon>
        <taxon>Polystomatidae</taxon>
        <taxon>Protopolystoma</taxon>
    </lineage>
</organism>
<proteinExistence type="predicted"/>
<evidence type="ECO:0000313" key="2">
    <source>
        <dbReference type="Proteomes" id="UP000784294"/>
    </source>
</evidence>
<name>A0A448W9Z5_9PLAT</name>
<evidence type="ECO:0000313" key="1">
    <source>
        <dbReference type="EMBL" id="VEL06779.1"/>
    </source>
</evidence>
<dbReference type="Proteomes" id="UP000784294">
    <property type="component" value="Unassembled WGS sequence"/>
</dbReference>
<comment type="caution">
    <text evidence="1">The sequence shown here is derived from an EMBL/GenBank/DDBJ whole genome shotgun (WGS) entry which is preliminary data.</text>
</comment>
<protein>
    <submittedName>
        <fullName evidence="1">Uncharacterized protein</fullName>
    </submittedName>
</protein>
<dbReference type="AlphaFoldDB" id="A0A448W9Z5"/>
<dbReference type="EMBL" id="CAAALY010000386">
    <property type="protein sequence ID" value="VEL06779.1"/>
    <property type="molecule type" value="Genomic_DNA"/>
</dbReference>
<reference evidence="1" key="1">
    <citation type="submission" date="2018-11" db="EMBL/GenBank/DDBJ databases">
        <authorList>
            <consortium name="Pathogen Informatics"/>
        </authorList>
    </citation>
    <scope>NUCLEOTIDE SEQUENCE</scope>
</reference>
<accession>A0A448W9Z5</accession>
<gene>
    <name evidence="1" type="ORF">PXEA_LOCUS219</name>
</gene>
<sequence>MATIEPKQNTKHRYQLDDIKLSEDEDDSICLVNWTVPQLVRLVRRSPDQPLGLKLAGKQVETVARQTFRTLR</sequence>